<dbReference type="InterPro" id="IPR036182">
    <property type="entry name" value="PCuAC_sf"/>
</dbReference>
<sequence>MRFSARVILGLSLLVLAFTGCDKKAQAPNIRVTGFHANPAPTGARTGAVYFNLENLGQGEDLLLGGSSNVAQTVEIHQTLEKDGMMTMQRVEQLAIPAGGKVEFTSGGYHVMLIDLKKALAEGESISLDLDFKISGKVSLSVPVQAMGGALKAMEHMDHSQMNMAPEPVPVDGGIDQEQLDQMEQADESPVEPSMGNMDPSKMDMGTEKKHEGH</sequence>
<evidence type="ECO:0000256" key="1">
    <source>
        <dbReference type="SAM" id="MobiDB-lite"/>
    </source>
</evidence>
<feature type="compositionally biased region" description="Basic and acidic residues" evidence="1">
    <location>
        <begin position="201"/>
        <end position="214"/>
    </location>
</feature>
<dbReference type="Pfam" id="PF04314">
    <property type="entry name" value="PCuAC"/>
    <property type="match status" value="1"/>
</dbReference>
<dbReference type="EMBL" id="MFNE01000041">
    <property type="protein sequence ID" value="OGG94252.1"/>
    <property type="molecule type" value="Genomic_DNA"/>
</dbReference>
<protein>
    <recommendedName>
        <fullName evidence="5">Copper chaperone PCu(A)C</fullName>
    </recommendedName>
</protein>
<comment type="caution">
    <text evidence="3">The sequence shown here is derived from an EMBL/GenBank/DDBJ whole genome shotgun (WGS) entry which is preliminary data.</text>
</comment>
<dbReference type="InterPro" id="IPR007410">
    <property type="entry name" value="LpqE-like"/>
</dbReference>
<accession>A0A1F6G819</accession>
<feature type="signal peptide" evidence="2">
    <location>
        <begin position="1"/>
        <end position="17"/>
    </location>
</feature>
<feature type="chain" id="PRO_5009524555" description="Copper chaperone PCu(A)C" evidence="2">
    <location>
        <begin position="18"/>
        <end position="214"/>
    </location>
</feature>
<evidence type="ECO:0008006" key="5">
    <source>
        <dbReference type="Google" id="ProtNLM"/>
    </source>
</evidence>
<dbReference type="PANTHER" id="PTHR36302:SF1">
    <property type="entry name" value="COPPER CHAPERONE PCU(A)C"/>
    <property type="match status" value="1"/>
</dbReference>
<dbReference type="Gene3D" id="2.60.40.1890">
    <property type="entry name" value="PCu(A)C copper chaperone"/>
    <property type="match status" value="1"/>
</dbReference>
<reference evidence="3 4" key="1">
    <citation type="journal article" date="2016" name="Nat. Commun.">
        <title>Thousands of microbial genomes shed light on interconnected biogeochemical processes in an aquifer system.</title>
        <authorList>
            <person name="Anantharaman K."/>
            <person name="Brown C.T."/>
            <person name="Hug L.A."/>
            <person name="Sharon I."/>
            <person name="Castelle C.J."/>
            <person name="Probst A.J."/>
            <person name="Thomas B.C."/>
            <person name="Singh A."/>
            <person name="Wilkins M.J."/>
            <person name="Karaoz U."/>
            <person name="Brodie E.L."/>
            <person name="Williams K.H."/>
            <person name="Hubbard S.S."/>
            <person name="Banfield J.F."/>
        </authorList>
    </citation>
    <scope>NUCLEOTIDE SEQUENCE [LARGE SCALE GENOMIC DNA]</scope>
</reference>
<dbReference type="PROSITE" id="PS51257">
    <property type="entry name" value="PROKAR_LIPOPROTEIN"/>
    <property type="match status" value="1"/>
</dbReference>
<dbReference type="InterPro" id="IPR058248">
    <property type="entry name" value="Lxx211020-like"/>
</dbReference>
<organism evidence="3 4">
    <name type="scientific">Candidatus Lambdaproteobacteria bacterium RIFOXYD2_FULL_50_16</name>
    <dbReference type="NCBI Taxonomy" id="1817772"/>
    <lineage>
        <taxon>Bacteria</taxon>
        <taxon>Pseudomonadati</taxon>
        <taxon>Pseudomonadota</taxon>
        <taxon>Candidatus Lambdaproteobacteria</taxon>
    </lineage>
</organism>
<name>A0A1F6G819_9PROT</name>
<feature type="region of interest" description="Disordered" evidence="1">
    <location>
        <begin position="169"/>
        <end position="214"/>
    </location>
</feature>
<dbReference type="SUPFAM" id="SSF110087">
    <property type="entry name" value="DR1885-like metal-binding protein"/>
    <property type="match status" value="1"/>
</dbReference>
<evidence type="ECO:0000313" key="4">
    <source>
        <dbReference type="Proteomes" id="UP000178449"/>
    </source>
</evidence>
<dbReference type="STRING" id="1817772.A2527_04965"/>
<evidence type="ECO:0000256" key="2">
    <source>
        <dbReference type="SAM" id="SignalP"/>
    </source>
</evidence>
<keyword evidence="2" id="KW-0732">Signal</keyword>
<feature type="compositionally biased region" description="Acidic residues" evidence="1">
    <location>
        <begin position="178"/>
        <end position="190"/>
    </location>
</feature>
<dbReference type="Proteomes" id="UP000178449">
    <property type="component" value="Unassembled WGS sequence"/>
</dbReference>
<dbReference type="PANTHER" id="PTHR36302">
    <property type="entry name" value="BLR7088 PROTEIN"/>
    <property type="match status" value="1"/>
</dbReference>
<gene>
    <name evidence="3" type="ORF">A2527_04965</name>
</gene>
<dbReference type="AlphaFoldDB" id="A0A1F6G819"/>
<proteinExistence type="predicted"/>
<evidence type="ECO:0000313" key="3">
    <source>
        <dbReference type="EMBL" id="OGG94252.1"/>
    </source>
</evidence>